<dbReference type="InterPro" id="IPR001789">
    <property type="entry name" value="Sig_transdc_resp-reg_receiver"/>
</dbReference>
<dbReference type="Pfam" id="PF00486">
    <property type="entry name" value="Trans_reg_C"/>
    <property type="match status" value="1"/>
</dbReference>
<dbReference type="Proteomes" id="UP000698222">
    <property type="component" value="Unassembled WGS sequence"/>
</dbReference>
<protein>
    <submittedName>
        <fullName evidence="10">DNA-binding response OmpR family regulator</fullName>
    </submittedName>
</protein>
<keyword evidence="1 5" id="KW-0597">Phosphoprotein</keyword>
<dbReference type="SUPFAM" id="SSF46894">
    <property type="entry name" value="C-terminal effector domain of the bipartite response regulators"/>
    <property type="match status" value="1"/>
</dbReference>
<dbReference type="GO" id="GO:0003677">
    <property type="term" value="F:DNA binding"/>
    <property type="evidence" value="ECO:0007669"/>
    <property type="project" value="UniProtKB-KW"/>
</dbReference>
<evidence type="ECO:0000313" key="10">
    <source>
        <dbReference type="EMBL" id="MBP2408063.1"/>
    </source>
</evidence>
<feature type="domain" description="OmpR/PhoB-type" evidence="9">
    <location>
        <begin position="144"/>
        <end position="238"/>
    </location>
</feature>
<evidence type="ECO:0000256" key="1">
    <source>
        <dbReference type="ARBA" id="ARBA00022553"/>
    </source>
</evidence>
<dbReference type="CDD" id="cd00383">
    <property type="entry name" value="trans_reg_C"/>
    <property type="match status" value="1"/>
</dbReference>
<evidence type="ECO:0000256" key="7">
    <source>
        <dbReference type="SAM" id="MobiDB-lite"/>
    </source>
</evidence>
<evidence type="ECO:0000256" key="3">
    <source>
        <dbReference type="ARBA" id="ARBA00023125"/>
    </source>
</evidence>
<dbReference type="Gene3D" id="3.40.50.2300">
    <property type="match status" value="1"/>
</dbReference>
<evidence type="ECO:0000256" key="5">
    <source>
        <dbReference type="PROSITE-ProRule" id="PRU00169"/>
    </source>
</evidence>
<keyword evidence="11" id="KW-1185">Reference proteome</keyword>
<reference evidence="10 11" key="1">
    <citation type="submission" date="2021-03" db="EMBL/GenBank/DDBJ databases">
        <title>Sequencing the genomes of 1000 actinobacteria strains.</title>
        <authorList>
            <person name="Klenk H.-P."/>
        </authorList>
    </citation>
    <scope>NUCLEOTIDE SEQUENCE [LARGE SCALE GENOMIC DNA]</scope>
    <source>
        <strain evidence="10 11">DSM 14564</strain>
    </source>
</reference>
<evidence type="ECO:0000259" key="8">
    <source>
        <dbReference type="PROSITE" id="PS50110"/>
    </source>
</evidence>
<dbReference type="SMART" id="SM00448">
    <property type="entry name" value="REC"/>
    <property type="match status" value="1"/>
</dbReference>
<accession>A0ABS4YGZ1</accession>
<dbReference type="PANTHER" id="PTHR48111">
    <property type="entry name" value="REGULATOR OF RPOS"/>
    <property type="match status" value="1"/>
</dbReference>
<evidence type="ECO:0000259" key="9">
    <source>
        <dbReference type="PROSITE" id="PS51755"/>
    </source>
</evidence>
<gene>
    <name evidence="10" type="ORF">JOF44_000966</name>
</gene>
<dbReference type="PROSITE" id="PS51755">
    <property type="entry name" value="OMPR_PHOB"/>
    <property type="match status" value="1"/>
</dbReference>
<organism evidence="10 11">
    <name type="scientific">Brachybacterium fresconis</name>
    <dbReference type="NCBI Taxonomy" id="173363"/>
    <lineage>
        <taxon>Bacteria</taxon>
        <taxon>Bacillati</taxon>
        <taxon>Actinomycetota</taxon>
        <taxon>Actinomycetes</taxon>
        <taxon>Micrococcales</taxon>
        <taxon>Dermabacteraceae</taxon>
        <taxon>Brachybacterium</taxon>
    </lineage>
</organism>
<name>A0ABS4YGZ1_9MICO</name>
<dbReference type="PROSITE" id="PS50110">
    <property type="entry name" value="RESPONSE_REGULATORY"/>
    <property type="match status" value="1"/>
</dbReference>
<dbReference type="RefSeq" id="WP_209888000.1">
    <property type="nucleotide sequence ID" value="NZ_BAAAJV010000002.1"/>
</dbReference>
<dbReference type="EMBL" id="JAGIOC010000001">
    <property type="protein sequence ID" value="MBP2408063.1"/>
    <property type="molecule type" value="Genomic_DNA"/>
</dbReference>
<evidence type="ECO:0000313" key="11">
    <source>
        <dbReference type="Proteomes" id="UP000698222"/>
    </source>
</evidence>
<dbReference type="SMART" id="SM00862">
    <property type="entry name" value="Trans_reg_C"/>
    <property type="match status" value="1"/>
</dbReference>
<sequence length="274" mass="29483">MSTPDQAASSPPVRVVVIEDEPTITRAIADRLTAEGWEVTTALDGPSGVRTVAEVRPDVVVLDVMLPGFDGLEVCRRIQADEPVPVLMLTARDDETDMLVGLGVGADDYMTKPFSMRELAARLKALLRRVRRAGPPAVAESEQNVAMEFGDLVIDRAGRRVMRAGVPAHLTPTEFDLLLCLANAPGTVLTREQLLADVWDWIDATGTRTVDSHVKALRRKLGADLVRTVHGVGYALEIPEEDDSTGGVAGGRESPDTPLDISSMPTPNEPTTDS</sequence>
<dbReference type="PANTHER" id="PTHR48111:SF4">
    <property type="entry name" value="DNA-BINDING DUAL TRANSCRIPTIONAL REGULATOR OMPR"/>
    <property type="match status" value="1"/>
</dbReference>
<feature type="region of interest" description="Disordered" evidence="7">
    <location>
        <begin position="237"/>
        <end position="274"/>
    </location>
</feature>
<dbReference type="InterPro" id="IPR016032">
    <property type="entry name" value="Sig_transdc_resp-reg_C-effctor"/>
</dbReference>
<feature type="compositionally biased region" description="Polar residues" evidence="7">
    <location>
        <begin position="263"/>
        <end position="274"/>
    </location>
</feature>
<evidence type="ECO:0000256" key="2">
    <source>
        <dbReference type="ARBA" id="ARBA00023015"/>
    </source>
</evidence>
<dbReference type="Pfam" id="PF00072">
    <property type="entry name" value="Response_reg"/>
    <property type="match status" value="1"/>
</dbReference>
<feature type="modified residue" description="4-aspartylphosphate" evidence="5">
    <location>
        <position position="63"/>
    </location>
</feature>
<dbReference type="InterPro" id="IPR011006">
    <property type="entry name" value="CheY-like_superfamily"/>
</dbReference>
<dbReference type="InterPro" id="IPR039420">
    <property type="entry name" value="WalR-like"/>
</dbReference>
<keyword evidence="4" id="KW-0804">Transcription</keyword>
<dbReference type="Gene3D" id="1.10.10.10">
    <property type="entry name" value="Winged helix-like DNA-binding domain superfamily/Winged helix DNA-binding domain"/>
    <property type="match status" value="1"/>
</dbReference>
<feature type="domain" description="Response regulatory" evidence="8">
    <location>
        <begin position="14"/>
        <end position="127"/>
    </location>
</feature>
<comment type="caution">
    <text evidence="10">The sequence shown here is derived from an EMBL/GenBank/DDBJ whole genome shotgun (WGS) entry which is preliminary data.</text>
</comment>
<keyword evidence="3 6" id="KW-0238">DNA-binding</keyword>
<dbReference type="InterPro" id="IPR001867">
    <property type="entry name" value="OmpR/PhoB-type_DNA-bd"/>
</dbReference>
<dbReference type="Gene3D" id="6.10.250.690">
    <property type="match status" value="1"/>
</dbReference>
<evidence type="ECO:0000256" key="6">
    <source>
        <dbReference type="PROSITE-ProRule" id="PRU01091"/>
    </source>
</evidence>
<keyword evidence="2" id="KW-0805">Transcription regulation</keyword>
<evidence type="ECO:0000256" key="4">
    <source>
        <dbReference type="ARBA" id="ARBA00023163"/>
    </source>
</evidence>
<dbReference type="InterPro" id="IPR036388">
    <property type="entry name" value="WH-like_DNA-bd_sf"/>
</dbReference>
<proteinExistence type="predicted"/>
<dbReference type="SUPFAM" id="SSF52172">
    <property type="entry name" value="CheY-like"/>
    <property type="match status" value="1"/>
</dbReference>
<feature type="DNA-binding region" description="OmpR/PhoB-type" evidence="6">
    <location>
        <begin position="144"/>
        <end position="238"/>
    </location>
</feature>